<accession>A0A7R8AT19</accession>
<proteinExistence type="inferred from homology"/>
<evidence type="ECO:0000313" key="7">
    <source>
        <dbReference type="Proteomes" id="UP000654913"/>
    </source>
</evidence>
<dbReference type="InterPro" id="IPR011057">
    <property type="entry name" value="Mss4-like_sf"/>
</dbReference>
<name>A0A7R8AT19_9EURO</name>
<keyword evidence="4" id="KW-0456">Lyase</keyword>
<organism evidence="6 7">
    <name type="scientific">Aspergillus puulaauensis</name>
    <dbReference type="NCBI Taxonomy" id="1220207"/>
    <lineage>
        <taxon>Eukaryota</taxon>
        <taxon>Fungi</taxon>
        <taxon>Dikarya</taxon>
        <taxon>Ascomycota</taxon>
        <taxon>Pezizomycotina</taxon>
        <taxon>Eurotiomycetes</taxon>
        <taxon>Eurotiomycetidae</taxon>
        <taxon>Eurotiales</taxon>
        <taxon>Aspergillaceae</taxon>
        <taxon>Aspergillus</taxon>
    </lineage>
</organism>
<evidence type="ECO:0000256" key="2">
    <source>
        <dbReference type="ARBA" id="ARBA00022723"/>
    </source>
</evidence>
<dbReference type="SUPFAM" id="SSF51316">
    <property type="entry name" value="Mss4-like"/>
    <property type="match status" value="1"/>
</dbReference>
<dbReference type="PANTHER" id="PTHR33337">
    <property type="entry name" value="GFA DOMAIN-CONTAINING PROTEIN"/>
    <property type="match status" value="1"/>
</dbReference>
<dbReference type="EMBL" id="AP024450">
    <property type="protein sequence ID" value="BCS29757.1"/>
    <property type="molecule type" value="Genomic_DNA"/>
</dbReference>
<evidence type="ECO:0000256" key="3">
    <source>
        <dbReference type="ARBA" id="ARBA00022833"/>
    </source>
</evidence>
<reference evidence="6" key="1">
    <citation type="submission" date="2021-01" db="EMBL/GenBank/DDBJ databases">
        <authorList>
            <consortium name="Aspergillus puulaauensis MK2 genome sequencing consortium"/>
            <person name="Kazuki M."/>
            <person name="Futagami T."/>
        </authorList>
    </citation>
    <scope>NUCLEOTIDE SEQUENCE</scope>
    <source>
        <strain evidence="6">MK2</strain>
    </source>
</reference>
<evidence type="ECO:0000256" key="4">
    <source>
        <dbReference type="ARBA" id="ARBA00023239"/>
    </source>
</evidence>
<dbReference type="GeneID" id="64979754"/>
<protein>
    <recommendedName>
        <fullName evidence="5">CENP-V/GFA domain-containing protein</fullName>
    </recommendedName>
</protein>
<dbReference type="Proteomes" id="UP000654913">
    <property type="component" value="Chromosome 8"/>
</dbReference>
<evidence type="ECO:0000313" key="6">
    <source>
        <dbReference type="EMBL" id="BCS29757.1"/>
    </source>
</evidence>
<dbReference type="Pfam" id="PF04828">
    <property type="entry name" value="GFA"/>
    <property type="match status" value="1"/>
</dbReference>
<reference evidence="6" key="2">
    <citation type="submission" date="2021-02" db="EMBL/GenBank/DDBJ databases">
        <title>Aspergillus puulaauensis MK2 genome sequence.</title>
        <authorList>
            <person name="Futagami T."/>
            <person name="Mori K."/>
            <person name="Kadooka C."/>
            <person name="Tanaka T."/>
        </authorList>
    </citation>
    <scope>NUCLEOTIDE SEQUENCE</scope>
    <source>
        <strain evidence="6">MK2</strain>
    </source>
</reference>
<gene>
    <name evidence="6" type="ORF">APUU_80060S</name>
</gene>
<keyword evidence="7" id="KW-1185">Reference proteome</keyword>
<sequence length="148" mass="16719">MAMASPTVIGSCYCGKTRYQTTSPIYGLSFCYCTICQLVHGAPFAPFVNVQSEHFHWIENAAVVELRLTDFATRTVCSSCHAPLTMVYDKRPQETGIVAVTVNEEESAVPVPELECHIFVETKPKWYRIRDDAPQDLGVPEDMKQYMY</sequence>
<comment type="similarity">
    <text evidence="1">Belongs to the Gfa family.</text>
</comment>
<evidence type="ECO:0000256" key="1">
    <source>
        <dbReference type="ARBA" id="ARBA00005495"/>
    </source>
</evidence>
<dbReference type="AlphaFoldDB" id="A0A7R8AT19"/>
<dbReference type="RefSeq" id="XP_041561943.1">
    <property type="nucleotide sequence ID" value="XM_041696298.1"/>
</dbReference>
<dbReference type="Gene3D" id="3.90.1590.10">
    <property type="entry name" value="glutathione-dependent formaldehyde- activating enzyme (gfa)"/>
    <property type="match status" value="1"/>
</dbReference>
<keyword evidence="3" id="KW-0862">Zinc</keyword>
<dbReference type="KEGG" id="apuu:APUU_80060S"/>
<evidence type="ECO:0000259" key="5">
    <source>
        <dbReference type="PROSITE" id="PS51891"/>
    </source>
</evidence>
<dbReference type="GO" id="GO:0016846">
    <property type="term" value="F:carbon-sulfur lyase activity"/>
    <property type="evidence" value="ECO:0007669"/>
    <property type="project" value="InterPro"/>
</dbReference>
<dbReference type="GO" id="GO:0046872">
    <property type="term" value="F:metal ion binding"/>
    <property type="evidence" value="ECO:0007669"/>
    <property type="project" value="UniProtKB-KW"/>
</dbReference>
<keyword evidence="2" id="KW-0479">Metal-binding</keyword>
<dbReference type="PROSITE" id="PS51891">
    <property type="entry name" value="CENP_V_GFA"/>
    <property type="match status" value="1"/>
</dbReference>
<dbReference type="OrthoDB" id="6329284at2759"/>
<dbReference type="InterPro" id="IPR006913">
    <property type="entry name" value="CENP-V/GFA"/>
</dbReference>
<dbReference type="PANTHER" id="PTHR33337:SF40">
    <property type="entry name" value="CENP-V_GFA DOMAIN-CONTAINING PROTEIN-RELATED"/>
    <property type="match status" value="1"/>
</dbReference>
<feature type="domain" description="CENP-V/GFA" evidence="5">
    <location>
        <begin position="8"/>
        <end position="128"/>
    </location>
</feature>